<gene>
    <name evidence="1" type="ORF">T4C_6377</name>
</gene>
<protein>
    <submittedName>
        <fullName evidence="1">Uncharacterized protein</fullName>
    </submittedName>
</protein>
<reference evidence="1 2" key="1">
    <citation type="submission" date="2015-01" db="EMBL/GenBank/DDBJ databases">
        <title>Evolution of Trichinella species and genotypes.</title>
        <authorList>
            <person name="Korhonen P.K."/>
            <person name="Edoardo P."/>
            <person name="Giuseppe L.R."/>
            <person name="Gasser R.B."/>
        </authorList>
    </citation>
    <scope>NUCLEOTIDE SEQUENCE [LARGE SCALE GENOMIC DNA]</scope>
    <source>
        <strain evidence="1">ISS176</strain>
    </source>
</reference>
<dbReference type="AlphaFoldDB" id="A0A0V1GM24"/>
<evidence type="ECO:0000313" key="2">
    <source>
        <dbReference type="Proteomes" id="UP000054826"/>
    </source>
</evidence>
<organism evidence="1 2">
    <name type="scientific">Trichinella pseudospiralis</name>
    <name type="common">Parasitic roundworm</name>
    <dbReference type="NCBI Taxonomy" id="6337"/>
    <lineage>
        <taxon>Eukaryota</taxon>
        <taxon>Metazoa</taxon>
        <taxon>Ecdysozoa</taxon>
        <taxon>Nematoda</taxon>
        <taxon>Enoplea</taxon>
        <taxon>Dorylaimia</taxon>
        <taxon>Trichinellida</taxon>
        <taxon>Trichinellidae</taxon>
        <taxon>Trichinella</taxon>
    </lineage>
</organism>
<comment type="caution">
    <text evidence="1">The sequence shown here is derived from an EMBL/GenBank/DDBJ whole genome shotgun (WGS) entry which is preliminary data.</text>
</comment>
<sequence>MLPLFAEHLFIHSHTPPQLNPTTLSAKSAILPAIRDIGMAFNEFFLHQSRPRSKNTLQFVY</sequence>
<evidence type="ECO:0000313" key="1">
    <source>
        <dbReference type="EMBL" id="KRY99216.1"/>
    </source>
</evidence>
<dbReference type="Proteomes" id="UP000054826">
    <property type="component" value="Unassembled WGS sequence"/>
</dbReference>
<proteinExistence type="predicted"/>
<dbReference type="EMBL" id="JYDV01001543">
    <property type="protein sequence ID" value="KRY99216.1"/>
    <property type="molecule type" value="Genomic_DNA"/>
</dbReference>
<name>A0A0V1GM24_TRIPS</name>
<accession>A0A0V1GM24</accession>